<name>A0A2G8RV72_9APHY</name>
<accession>A0A2G8RV72</accession>
<feature type="compositionally biased region" description="Pro residues" evidence="1">
    <location>
        <begin position="8"/>
        <end position="17"/>
    </location>
</feature>
<comment type="caution">
    <text evidence="2">The sequence shown here is derived from an EMBL/GenBank/DDBJ whole genome shotgun (WGS) entry which is preliminary data.</text>
</comment>
<evidence type="ECO:0000313" key="3">
    <source>
        <dbReference type="Proteomes" id="UP000230002"/>
    </source>
</evidence>
<dbReference type="Proteomes" id="UP000230002">
    <property type="component" value="Unassembled WGS sequence"/>
</dbReference>
<protein>
    <submittedName>
        <fullName evidence="2">Uncharacterized protein</fullName>
    </submittedName>
</protein>
<proteinExistence type="predicted"/>
<feature type="region of interest" description="Disordered" evidence="1">
    <location>
        <begin position="1"/>
        <end position="85"/>
    </location>
</feature>
<sequence>MSAVSEPLPVPGAPTPPATRSRGVQEPAGPRGTKRPSPPAALPTDGPLREQHAQSPHTGQQSPAGDLTNIGGGPSFASGATQLDAPFHIPPDFEFLLSDPSPFALPSDGLGPAITPSLAMPPIGGSGPGSGQHGRTEQVLLPPQAAGAFLHTYNPLPTQAPAMADNVRSGTAGESEFYMAGQHGAGIFGLDPFGYDLDGSMSLLSSISQSQVGTRNSNDAQVHPYFVDAETAMSSGSGSVDPLMPVDNEQTFLSNFPLSVLGSENWGAYFAQDGVNNPGM</sequence>
<evidence type="ECO:0000313" key="2">
    <source>
        <dbReference type="EMBL" id="PIL25403.1"/>
    </source>
</evidence>
<reference evidence="2 3" key="1">
    <citation type="journal article" date="2015" name="Sci. Rep.">
        <title>Chromosome-level genome map provides insights into diverse defense mechanisms in the medicinal fungus Ganoderma sinense.</title>
        <authorList>
            <person name="Zhu Y."/>
            <person name="Xu J."/>
            <person name="Sun C."/>
            <person name="Zhou S."/>
            <person name="Xu H."/>
            <person name="Nelson D.R."/>
            <person name="Qian J."/>
            <person name="Song J."/>
            <person name="Luo H."/>
            <person name="Xiang L."/>
            <person name="Li Y."/>
            <person name="Xu Z."/>
            <person name="Ji A."/>
            <person name="Wang L."/>
            <person name="Lu S."/>
            <person name="Hayward A."/>
            <person name="Sun W."/>
            <person name="Li X."/>
            <person name="Schwartz D.C."/>
            <person name="Wang Y."/>
            <person name="Chen S."/>
        </authorList>
    </citation>
    <scope>NUCLEOTIDE SEQUENCE [LARGE SCALE GENOMIC DNA]</scope>
    <source>
        <strain evidence="2 3">ZZ0214-1</strain>
    </source>
</reference>
<feature type="region of interest" description="Disordered" evidence="1">
    <location>
        <begin position="107"/>
        <end position="136"/>
    </location>
</feature>
<feature type="compositionally biased region" description="Polar residues" evidence="1">
    <location>
        <begin position="53"/>
        <end position="63"/>
    </location>
</feature>
<organism evidence="2 3">
    <name type="scientific">Ganoderma sinense ZZ0214-1</name>
    <dbReference type="NCBI Taxonomy" id="1077348"/>
    <lineage>
        <taxon>Eukaryota</taxon>
        <taxon>Fungi</taxon>
        <taxon>Dikarya</taxon>
        <taxon>Basidiomycota</taxon>
        <taxon>Agaricomycotina</taxon>
        <taxon>Agaricomycetes</taxon>
        <taxon>Polyporales</taxon>
        <taxon>Polyporaceae</taxon>
        <taxon>Ganoderma</taxon>
    </lineage>
</organism>
<dbReference type="AlphaFoldDB" id="A0A2G8RV72"/>
<gene>
    <name evidence="2" type="ORF">GSI_13293</name>
</gene>
<dbReference type="EMBL" id="AYKW01000056">
    <property type="protein sequence ID" value="PIL25403.1"/>
    <property type="molecule type" value="Genomic_DNA"/>
</dbReference>
<keyword evidence="3" id="KW-1185">Reference proteome</keyword>
<evidence type="ECO:0000256" key="1">
    <source>
        <dbReference type="SAM" id="MobiDB-lite"/>
    </source>
</evidence>